<evidence type="ECO:0000313" key="2">
    <source>
        <dbReference type="EMBL" id="SFY01921.1"/>
    </source>
</evidence>
<dbReference type="InterPro" id="IPR029058">
    <property type="entry name" value="AB_hydrolase_fold"/>
</dbReference>
<dbReference type="InterPro" id="IPR050266">
    <property type="entry name" value="AB_hydrolase_sf"/>
</dbReference>
<evidence type="ECO:0000313" key="3">
    <source>
        <dbReference type="Proteomes" id="UP000181909"/>
    </source>
</evidence>
<accession>A0A1K2BTH5</accession>
<dbReference type="PANTHER" id="PTHR43798">
    <property type="entry name" value="MONOACYLGLYCEROL LIPASE"/>
    <property type="match status" value="1"/>
</dbReference>
<dbReference type="STRING" id="1893.SAMN02787144_1009146"/>
<dbReference type="InterPro" id="IPR000073">
    <property type="entry name" value="AB_hydrolase_1"/>
</dbReference>
<evidence type="ECO:0000259" key="1">
    <source>
        <dbReference type="Pfam" id="PF00561"/>
    </source>
</evidence>
<feature type="domain" description="AB hydrolase-1" evidence="1">
    <location>
        <begin position="39"/>
        <end position="144"/>
    </location>
</feature>
<dbReference type="PRINTS" id="PR00111">
    <property type="entry name" value="ABHYDROLASE"/>
</dbReference>
<dbReference type="AlphaFoldDB" id="A0A1K2BTH5"/>
<protein>
    <submittedName>
        <fullName evidence="2">Pimeloyl-ACP methyl ester carboxylesterase</fullName>
    </submittedName>
</protein>
<dbReference type="Gene3D" id="3.40.50.1820">
    <property type="entry name" value="alpha/beta hydrolase"/>
    <property type="match status" value="2"/>
</dbReference>
<gene>
    <name evidence="2" type="ORF">SAMN02787144_1009146</name>
</gene>
<sequence length="240" mass="25887">MRAGRPRACSVMGMEDQSVVDVGDVRLSYRTWGDPFGSPVVLLHGLGGSAANWEAAAALLGEEWRVYALDLRGHGESDWPDEYSCELMRDDVLGFLDECEIDRVGLVGHSMGGVVAHLLAQEHADRVERLVLVETPPPFPSELKPAAEPEGPVDYDLAVVAPIRAEMADPDPEWAAGLGEIVAPTLIIAGGPESTMPQGRLQDMASLVPDCRLITIGGGHRVHEIHPDQVAHQITEFFTG</sequence>
<dbReference type="SUPFAM" id="SSF53474">
    <property type="entry name" value="alpha/beta-Hydrolases"/>
    <property type="match status" value="1"/>
</dbReference>
<proteinExistence type="predicted"/>
<reference evidence="2 3" key="1">
    <citation type="submission" date="2016-11" db="EMBL/GenBank/DDBJ databases">
        <authorList>
            <person name="Jaros S."/>
            <person name="Januszkiewicz K."/>
            <person name="Wedrychowicz H."/>
        </authorList>
    </citation>
    <scope>NUCLEOTIDE SEQUENCE [LARGE SCALE GENOMIC DNA]</scope>
    <source>
        <strain evidence="2 3">OK807</strain>
    </source>
</reference>
<organism evidence="2 3">
    <name type="scientific">Streptomyces atratus</name>
    <dbReference type="NCBI Taxonomy" id="1893"/>
    <lineage>
        <taxon>Bacteria</taxon>
        <taxon>Bacillati</taxon>
        <taxon>Actinomycetota</taxon>
        <taxon>Actinomycetes</taxon>
        <taxon>Kitasatosporales</taxon>
        <taxon>Streptomycetaceae</taxon>
        <taxon>Streptomyces</taxon>
    </lineage>
</organism>
<dbReference type="GO" id="GO:0016020">
    <property type="term" value="C:membrane"/>
    <property type="evidence" value="ECO:0007669"/>
    <property type="project" value="TreeGrafter"/>
</dbReference>
<dbReference type="Pfam" id="PF00561">
    <property type="entry name" value="Abhydrolase_1"/>
    <property type="match status" value="1"/>
</dbReference>
<dbReference type="PANTHER" id="PTHR43798:SF33">
    <property type="entry name" value="HYDROLASE, PUTATIVE (AFU_ORTHOLOGUE AFUA_2G14860)-RELATED"/>
    <property type="match status" value="1"/>
</dbReference>
<dbReference type="EMBL" id="FPJO01000009">
    <property type="protein sequence ID" value="SFY01921.1"/>
    <property type="molecule type" value="Genomic_DNA"/>
</dbReference>
<name>A0A1K2BTH5_STRAR</name>
<dbReference type="Proteomes" id="UP000181909">
    <property type="component" value="Unassembled WGS sequence"/>
</dbReference>
<dbReference type="GO" id="GO:0046464">
    <property type="term" value="P:acylglycerol catabolic process"/>
    <property type="evidence" value="ECO:0007669"/>
    <property type="project" value="TreeGrafter"/>
</dbReference>
<dbReference type="GO" id="GO:0047372">
    <property type="term" value="F:monoacylglycerol lipase activity"/>
    <property type="evidence" value="ECO:0007669"/>
    <property type="project" value="TreeGrafter"/>
</dbReference>